<keyword evidence="1" id="KW-0808">Transferase</keyword>
<dbReference type="OrthoDB" id="9807853at2"/>
<dbReference type="PROSITE" id="PS51459">
    <property type="entry name" value="FIDO"/>
    <property type="match status" value="1"/>
</dbReference>
<dbReference type="EC" id="2.7.7.108" evidence="5"/>
<comment type="caution">
    <text evidence="9">The sequence shown here is derived from an EMBL/GenBank/DDBJ whole genome shotgun (WGS) entry which is preliminary data.</text>
</comment>
<gene>
    <name evidence="9" type="ORF">C5N92_00935</name>
</gene>
<evidence type="ECO:0000313" key="9">
    <source>
        <dbReference type="EMBL" id="RAL19594.1"/>
    </source>
</evidence>
<evidence type="ECO:0000256" key="3">
    <source>
        <dbReference type="ARBA" id="ARBA00022741"/>
    </source>
</evidence>
<reference evidence="10" key="1">
    <citation type="submission" date="2018-02" db="EMBL/GenBank/DDBJ databases">
        <title>Glaesserella australis sp. nov., isolated from the lungs of pigs.</title>
        <authorList>
            <person name="Turni C."/>
            <person name="Christensen H."/>
        </authorList>
    </citation>
    <scope>NUCLEOTIDE SEQUENCE [LARGE SCALE GENOMIC DNA]</scope>
    <source>
        <strain evidence="10">HS4635</strain>
    </source>
</reference>
<evidence type="ECO:0000256" key="5">
    <source>
        <dbReference type="ARBA" id="ARBA00034531"/>
    </source>
</evidence>
<name>A0A328C4Z0_9PAST</name>
<feature type="domain" description="Fido" evidence="8">
    <location>
        <begin position="52"/>
        <end position="190"/>
    </location>
</feature>
<dbReference type="Proteomes" id="UP000248689">
    <property type="component" value="Unassembled WGS sequence"/>
</dbReference>
<evidence type="ECO:0000256" key="7">
    <source>
        <dbReference type="ARBA" id="ARBA00048696"/>
    </source>
</evidence>
<dbReference type="PANTHER" id="PTHR39560">
    <property type="entry name" value="PROTEIN ADENYLYLTRANSFERASE FIC-RELATED"/>
    <property type="match status" value="1"/>
</dbReference>
<evidence type="ECO:0000256" key="2">
    <source>
        <dbReference type="ARBA" id="ARBA00022695"/>
    </source>
</evidence>
<dbReference type="EMBL" id="PTPX01000002">
    <property type="protein sequence ID" value="RAL19594.1"/>
    <property type="molecule type" value="Genomic_DNA"/>
</dbReference>
<dbReference type="Gene3D" id="1.10.3290.10">
    <property type="entry name" value="Fido-like domain"/>
    <property type="match status" value="1"/>
</dbReference>
<dbReference type="GO" id="GO:0070733">
    <property type="term" value="F:AMPylase activity"/>
    <property type="evidence" value="ECO:0007669"/>
    <property type="project" value="UniProtKB-EC"/>
</dbReference>
<evidence type="ECO:0000256" key="6">
    <source>
        <dbReference type="ARBA" id="ARBA00047939"/>
    </source>
</evidence>
<keyword evidence="2" id="KW-0548">Nucleotidyltransferase</keyword>
<evidence type="ECO:0000256" key="4">
    <source>
        <dbReference type="ARBA" id="ARBA00022840"/>
    </source>
</evidence>
<dbReference type="PANTHER" id="PTHR39560:SF1">
    <property type="entry name" value="PROTEIN ADENYLYLTRANSFERASE FIC-RELATED"/>
    <property type="match status" value="1"/>
</dbReference>
<organism evidence="9 10">
    <name type="scientific">Glaesserella australis</name>
    <dbReference type="NCBI Taxonomy" id="2094024"/>
    <lineage>
        <taxon>Bacteria</taxon>
        <taxon>Pseudomonadati</taxon>
        <taxon>Pseudomonadota</taxon>
        <taxon>Gammaproteobacteria</taxon>
        <taxon>Pasteurellales</taxon>
        <taxon>Pasteurellaceae</taxon>
        <taxon>Glaesserella</taxon>
    </lineage>
</organism>
<keyword evidence="10" id="KW-1185">Reference proteome</keyword>
<dbReference type="AlphaFoldDB" id="A0A328C4Z0"/>
<dbReference type="GO" id="GO:0005524">
    <property type="term" value="F:ATP binding"/>
    <property type="evidence" value="ECO:0007669"/>
    <property type="project" value="UniProtKB-KW"/>
</dbReference>
<accession>A0A328C4Z0</accession>
<evidence type="ECO:0000259" key="8">
    <source>
        <dbReference type="PROSITE" id="PS51459"/>
    </source>
</evidence>
<evidence type="ECO:0000256" key="1">
    <source>
        <dbReference type="ARBA" id="ARBA00022679"/>
    </source>
</evidence>
<dbReference type="InterPro" id="IPR036597">
    <property type="entry name" value="Fido-like_dom_sf"/>
</dbReference>
<comment type="catalytic activity">
    <reaction evidence="7">
        <text>L-tyrosyl-[protein] + ATP = O-(5'-adenylyl)-L-tyrosyl-[protein] + diphosphate</text>
        <dbReference type="Rhea" id="RHEA:54288"/>
        <dbReference type="Rhea" id="RHEA-COMP:10136"/>
        <dbReference type="Rhea" id="RHEA-COMP:13846"/>
        <dbReference type="ChEBI" id="CHEBI:30616"/>
        <dbReference type="ChEBI" id="CHEBI:33019"/>
        <dbReference type="ChEBI" id="CHEBI:46858"/>
        <dbReference type="ChEBI" id="CHEBI:83624"/>
        <dbReference type="EC" id="2.7.7.108"/>
    </reaction>
</comment>
<dbReference type="SUPFAM" id="SSF140931">
    <property type="entry name" value="Fic-like"/>
    <property type="match status" value="1"/>
</dbReference>
<proteinExistence type="predicted"/>
<keyword evidence="3" id="KW-0547">Nucleotide-binding</keyword>
<dbReference type="RefSeq" id="WP_111749014.1">
    <property type="nucleotide sequence ID" value="NZ_PTPX01000002.1"/>
</dbReference>
<keyword evidence="4" id="KW-0067">ATP-binding</keyword>
<sequence>MRYGGNDHYLDENGVLKNKLGAKTADELENIEKDLTAFRIAYLQRYPINAHFDLAHLQAIHKYIFSPIYEWAGEIRDGSLSKGNSVFTFPHRIEPELNKLFNQLKNENYLIGLDKENIIKRLAFYLGEINVHHPFREGNGRVQRLFIAELAQKAGYKLDFSFVSQDEMISASILVLTKMNYTQLEDIISRSITPIN</sequence>
<dbReference type="InterPro" id="IPR003812">
    <property type="entry name" value="Fido"/>
</dbReference>
<protein>
    <recommendedName>
        <fullName evidence="5">protein adenylyltransferase</fullName>
        <ecNumber evidence="5">2.7.7.108</ecNumber>
    </recommendedName>
</protein>
<evidence type="ECO:0000313" key="10">
    <source>
        <dbReference type="Proteomes" id="UP000248689"/>
    </source>
</evidence>
<dbReference type="GO" id="GO:0051302">
    <property type="term" value="P:regulation of cell division"/>
    <property type="evidence" value="ECO:0007669"/>
    <property type="project" value="TreeGrafter"/>
</dbReference>
<comment type="catalytic activity">
    <reaction evidence="6">
        <text>L-threonyl-[protein] + ATP = 3-O-(5'-adenylyl)-L-threonyl-[protein] + diphosphate</text>
        <dbReference type="Rhea" id="RHEA:54292"/>
        <dbReference type="Rhea" id="RHEA-COMP:11060"/>
        <dbReference type="Rhea" id="RHEA-COMP:13847"/>
        <dbReference type="ChEBI" id="CHEBI:30013"/>
        <dbReference type="ChEBI" id="CHEBI:30616"/>
        <dbReference type="ChEBI" id="CHEBI:33019"/>
        <dbReference type="ChEBI" id="CHEBI:138113"/>
        <dbReference type="EC" id="2.7.7.108"/>
    </reaction>
</comment>
<dbReference type="Pfam" id="PF02661">
    <property type="entry name" value="Fic"/>
    <property type="match status" value="1"/>
</dbReference>